<dbReference type="PANTHER" id="PTHR33406">
    <property type="entry name" value="MEMBRANE PROTEIN MJ1562-RELATED"/>
    <property type="match status" value="1"/>
</dbReference>
<evidence type="ECO:0000256" key="7">
    <source>
        <dbReference type="SAM" id="Phobius"/>
    </source>
</evidence>
<dbReference type="SUPFAM" id="SSF82866">
    <property type="entry name" value="Multidrug efflux transporter AcrB transmembrane domain"/>
    <property type="match status" value="2"/>
</dbReference>
<feature type="transmembrane region" description="Helical" evidence="7">
    <location>
        <begin position="203"/>
        <end position="224"/>
    </location>
</feature>
<feature type="transmembrane region" description="Helical" evidence="7">
    <location>
        <begin position="881"/>
        <end position="900"/>
    </location>
</feature>
<dbReference type="PANTHER" id="PTHR33406:SF6">
    <property type="entry name" value="MEMBRANE PROTEIN YDGH-RELATED"/>
    <property type="match status" value="1"/>
</dbReference>
<accession>A0ABT9Z017</accession>
<organism evidence="9 10">
    <name type="scientific">Metabacillus niabensis</name>
    <dbReference type="NCBI Taxonomy" id="324854"/>
    <lineage>
        <taxon>Bacteria</taxon>
        <taxon>Bacillati</taxon>
        <taxon>Bacillota</taxon>
        <taxon>Bacilli</taxon>
        <taxon>Bacillales</taxon>
        <taxon>Bacillaceae</taxon>
        <taxon>Metabacillus</taxon>
    </lineage>
</organism>
<dbReference type="InterPro" id="IPR004869">
    <property type="entry name" value="MMPL_dom"/>
</dbReference>
<feature type="domain" description="SSD" evidence="8">
    <location>
        <begin position="206"/>
        <end position="335"/>
    </location>
</feature>
<evidence type="ECO:0000259" key="8">
    <source>
        <dbReference type="PROSITE" id="PS50156"/>
    </source>
</evidence>
<evidence type="ECO:0000313" key="10">
    <source>
        <dbReference type="Proteomes" id="UP001232245"/>
    </source>
</evidence>
<dbReference type="EMBL" id="JAUSTZ010000003">
    <property type="protein sequence ID" value="MDQ0225581.1"/>
    <property type="molecule type" value="Genomic_DNA"/>
</dbReference>
<feature type="transmembrane region" description="Helical" evidence="7">
    <location>
        <begin position="283"/>
        <end position="302"/>
    </location>
</feature>
<evidence type="ECO:0000313" key="9">
    <source>
        <dbReference type="EMBL" id="MDQ0225581.1"/>
    </source>
</evidence>
<evidence type="ECO:0000256" key="3">
    <source>
        <dbReference type="ARBA" id="ARBA00022475"/>
    </source>
</evidence>
<feature type="transmembrane region" description="Helical" evidence="7">
    <location>
        <begin position="939"/>
        <end position="961"/>
    </location>
</feature>
<keyword evidence="10" id="KW-1185">Reference proteome</keyword>
<sequence length="1050" mass="113710">MNSIIKGKWVVIAAWIAIVIGLFLLAPSMADLVREKGQISVPEGYSSSLASEILEDVQNQENAKDETDVALVFHNEKGLTEHEISEAEKAINLLEDNKELGVSSILTHFHEESLKDQLVSKDGKTILASVTVTWNDREAKELSDLLYETIEDVDVDHYYTSDWMIDEDVMNSSEEGLKKTEGITVVFILAVLLLVFRSVIAPLIPLITVGITYLASQSIVAILVDKLNFPISNFTQIFLVAVLFGIGTDYCILLLSRFKEELAHRESITEAIVETYRNAGRTVFFSGLAVMIGFAAIGFSQFKLYQSAAAVAVGVAVLIIALFTVVPFFMAVLGSKIFWPAKGKLEHGESKLWGVVGKFSLSRPLIALLIVAAVSVPFLVQYDGELSYNSLEEISGDVNSIKAFNAIAEGFGPGESMPTQIVLENDEAMDSTEYISLAENISKELEKVDLVDTVRSVTRPTGEKIEDFYVSNQAKTLEEGLGEGKEGLVEISDGLADAESELSKSSPQLKEATDGITQLIDGTTEINSGLTEIQTNLAKIEEGIRQGSAGADEIKKGLADAKTGALQVQEKSNQLLNGYKDVAVGLNTLSTEYGKVAKGLGEISTALIGLNNDIATLEENLKGNQEYAKLLADPNFQQTFGKIKFTVETVTKKDKLPAMVTGLNTLNQKLTEATNGVTTANEGFAALIEGQSQISDGLTQLIAGIEQQQAGLNQLADGQGQIVSNMPKLSDGLSGVADGQKQLLDGFGDLDGQMNQLTDGLGQSVDGLNQVSDGLGSAQQYLTDLSKTDDSSGFYLPEEVLASDEFKESLDTYLSADRKVMTIDVIFKANPYSNEAINQVDELNAAIERVTKDTKLENAKVAIGGITSTNADLSTMSNNDYTRTVVLMLVGIAFILVFLFRSIIMPLYLIASLILTYYTAMGINEVIFVNILGYSGISWAVPFFAFVILVALGVDYSIFLMDRFNEYKDLSVGEAMLLAMKRMGTVIISAVVILGGTFAAMIPSGMLSLIQIAAIILTGLLLYAFIVLPLLIPVMVKNFGSGNWWPFKRA</sequence>
<comment type="similarity">
    <text evidence="2">Belongs to the resistance-nodulation-cell division (RND) (TC 2.A.6) family. MmpL subfamily.</text>
</comment>
<feature type="transmembrane region" description="Helical" evidence="7">
    <location>
        <begin position="360"/>
        <end position="380"/>
    </location>
</feature>
<keyword evidence="3" id="KW-1003">Cell membrane</keyword>
<dbReference type="InterPro" id="IPR000731">
    <property type="entry name" value="SSD"/>
</dbReference>
<proteinExistence type="inferred from homology"/>
<protein>
    <submittedName>
        <fullName evidence="9">RND superfamily putative drug exporter</fullName>
    </submittedName>
</protein>
<dbReference type="Gene3D" id="1.20.1640.10">
    <property type="entry name" value="Multidrug efflux transporter AcrB transmembrane domain"/>
    <property type="match status" value="2"/>
</dbReference>
<evidence type="ECO:0000256" key="4">
    <source>
        <dbReference type="ARBA" id="ARBA00022692"/>
    </source>
</evidence>
<dbReference type="Pfam" id="PF03176">
    <property type="entry name" value="MMPL"/>
    <property type="match status" value="2"/>
</dbReference>
<evidence type="ECO:0000256" key="6">
    <source>
        <dbReference type="ARBA" id="ARBA00023136"/>
    </source>
</evidence>
<dbReference type="Gene3D" id="1.10.287.950">
    <property type="entry name" value="Methyl-accepting chemotaxis protein"/>
    <property type="match status" value="2"/>
</dbReference>
<dbReference type="Proteomes" id="UP001232245">
    <property type="component" value="Unassembled WGS sequence"/>
</dbReference>
<keyword evidence="4 7" id="KW-0812">Transmembrane</keyword>
<comment type="caution">
    <text evidence="9">The sequence shown here is derived from an EMBL/GenBank/DDBJ whole genome shotgun (WGS) entry which is preliminary data.</text>
</comment>
<dbReference type="RefSeq" id="WP_174879170.1">
    <property type="nucleotide sequence ID" value="NZ_CADEPK010000006.1"/>
</dbReference>
<evidence type="ECO:0000256" key="5">
    <source>
        <dbReference type="ARBA" id="ARBA00022989"/>
    </source>
</evidence>
<dbReference type="PROSITE" id="PS50156">
    <property type="entry name" value="SSD"/>
    <property type="match status" value="1"/>
</dbReference>
<dbReference type="InterPro" id="IPR050545">
    <property type="entry name" value="Mycobact_MmpL"/>
</dbReference>
<feature type="transmembrane region" description="Helical" evidence="7">
    <location>
        <begin position="236"/>
        <end position="255"/>
    </location>
</feature>
<gene>
    <name evidence="9" type="ORF">J2S02_001925</name>
</gene>
<feature type="transmembrane region" description="Helical" evidence="7">
    <location>
        <begin position="982"/>
        <end position="1002"/>
    </location>
</feature>
<evidence type="ECO:0000256" key="2">
    <source>
        <dbReference type="ARBA" id="ARBA00010157"/>
    </source>
</evidence>
<feature type="transmembrane region" description="Helical" evidence="7">
    <location>
        <begin position="1008"/>
        <end position="1032"/>
    </location>
</feature>
<feature type="transmembrane region" description="Helical" evidence="7">
    <location>
        <begin position="180"/>
        <end position="196"/>
    </location>
</feature>
<evidence type="ECO:0000256" key="1">
    <source>
        <dbReference type="ARBA" id="ARBA00004651"/>
    </source>
</evidence>
<comment type="subcellular location">
    <subcellularLocation>
        <location evidence="1">Cell membrane</location>
        <topology evidence="1">Multi-pass membrane protein</topology>
    </subcellularLocation>
</comment>
<name>A0ABT9Z017_9BACI</name>
<keyword evidence="6 7" id="KW-0472">Membrane</keyword>
<reference evidence="9 10" key="1">
    <citation type="submission" date="2023-07" db="EMBL/GenBank/DDBJ databases">
        <title>Genomic Encyclopedia of Type Strains, Phase IV (KMG-IV): sequencing the most valuable type-strain genomes for metagenomic binning, comparative biology and taxonomic classification.</title>
        <authorList>
            <person name="Goeker M."/>
        </authorList>
    </citation>
    <scope>NUCLEOTIDE SEQUENCE [LARGE SCALE GENOMIC DNA]</scope>
    <source>
        <strain evidence="9 10">DSM 17723</strain>
    </source>
</reference>
<feature type="transmembrane region" description="Helical" evidence="7">
    <location>
        <begin position="907"/>
        <end position="933"/>
    </location>
</feature>
<keyword evidence="5 7" id="KW-1133">Transmembrane helix</keyword>
<dbReference type="SUPFAM" id="SSF58104">
    <property type="entry name" value="Methyl-accepting chemotaxis protein (MCP) signaling domain"/>
    <property type="match status" value="1"/>
</dbReference>
<feature type="transmembrane region" description="Helical" evidence="7">
    <location>
        <begin position="308"/>
        <end position="339"/>
    </location>
</feature>